<evidence type="ECO:0000313" key="3">
    <source>
        <dbReference type="Proteomes" id="UP000191820"/>
    </source>
</evidence>
<evidence type="ECO:0000256" key="1">
    <source>
        <dbReference type="SAM" id="SignalP"/>
    </source>
</evidence>
<dbReference type="SUPFAM" id="SSF54427">
    <property type="entry name" value="NTF2-like"/>
    <property type="match status" value="1"/>
</dbReference>
<dbReference type="Gene3D" id="3.10.450.50">
    <property type="match status" value="1"/>
</dbReference>
<evidence type="ECO:0000313" key="2">
    <source>
        <dbReference type="EMBL" id="ARD22776.1"/>
    </source>
</evidence>
<gene>
    <name evidence="2" type="ORF">SJ2017_2486</name>
</gene>
<dbReference type="Proteomes" id="UP000191820">
    <property type="component" value="Chromosome"/>
</dbReference>
<keyword evidence="3" id="KW-1185">Reference proteome</keyword>
<sequence length="155" mass="17564">MNKLLILSLIILFSGSLLANDSKIDLDAFAKLYFDKMVATQSPTATKKELEEYLALLTDDVGHSHLPWVTDDSRLPSGKSDMRKGMTFYLGAHTEYKAELLDVFAFNQSAIAIRYKDYAKGIHPQSNQPIEYSQTMMEVLEIEDGKVAVIRKYHE</sequence>
<accession>A0ABM6JN49</accession>
<protein>
    <recommendedName>
        <fullName evidence="4">Nuclear transport factor 2 family protein</fullName>
    </recommendedName>
</protein>
<keyword evidence="1" id="KW-0732">Signal</keyword>
<dbReference type="RefSeq" id="WP_080915992.1">
    <property type="nucleotide sequence ID" value="NZ_CP020472.1"/>
</dbReference>
<dbReference type="InterPro" id="IPR032710">
    <property type="entry name" value="NTF2-like_dom_sf"/>
</dbReference>
<evidence type="ECO:0008006" key="4">
    <source>
        <dbReference type="Google" id="ProtNLM"/>
    </source>
</evidence>
<feature type="chain" id="PRO_5045078686" description="Nuclear transport factor 2 family protein" evidence="1">
    <location>
        <begin position="20"/>
        <end position="155"/>
    </location>
</feature>
<reference evidence="2 3" key="1">
    <citation type="submission" date="2017-03" db="EMBL/GenBank/DDBJ databases">
        <title>Genome sequencing of Shewanella japonica KCTC 22435.</title>
        <authorList>
            <person name="Kim K.M."/>
        </authorList>
    </citation>
    <scope>NUCLEOTIDE SEQUENCE [LARGE SCALE GENOMIC DNA]</scope>
    <source>
        <strain evidence="2 3">KCTC 22435</strain>
    </source>
</reference>
<feature type="signal peptide" evidence="1">
    <location>
        <begin position="1"/>
        <end position="19"/>
    </location>
</feature>
<organism evidence="2 3">
    <name type="scientific">Shewanella japonica</name>
    <dbReference type="NCBI Taxonomy" id="93973"/>
    <lineage>
        <taxon>Bacteria</taxon>
        <taxon>Pseudomonadati</taxon>
        <taxon>Pseudomonadota</taxon>
        <taxon>Gammaproteobacteria</taxon>
        <taxon>Alteromonadales</taxon>
        <taxon>Shewanellaceae</taxon>
        <taxon>Shewanella</taxon>
    </lineage>
</organism>
<name>A0ABM6JN49_9GAMM</name>
<proteinExistence type="predicted"/>
<dbReference type="EMBL" id="CP020472">
    <property type="protein sequence ID" value="ARD22776.1"/>
    <property type="molecule type" value="Genomic_DNA"/>
</dbReference>